<name>A0ABN7XJL3_GIGMA</name>
<protein>
    <submittedName>
        <fullName evidence="1">149_t:CDS:1</fullName>
    </submittedName>
</protein>
<reference evidence="1 2" key="1">
    <citation type="submission" date="2021-06" db="EMBL/GenBank/DDBJ databases">
        <authorList>
            <person name="Kallberg Y."/>
            <person name="Tangrot J."/>
            <person name="Rosling A."/>
        </authorList>
    </citation>
    <scope>NUCLEOTIDE SEQUENCE [LARGE SCALE GENOMIC DNA]</scope>
    <source>
        <strain evidence="1 2">120-4 pot B 10/14</strain>
    </source>
</reference>
<accession>A0ABN7XJL3</accession>
<dbReference type="EMBL" id="CAJVQB010134136">
    <property type="protein sequence ID" value="CAG8854159.1"/>
    <property type="molecule type" value="Genomic_DNA"/>
</dbReference>
<evidence type="ECO:0000313" key="2">
    <source>
        <dbReference type="Proteomes" id="UP000789901"/>
    </source>
</evidence>
<organism evidence="1 2">
    <name type="scientific">Gigaspora margarita</name>
    <dbReference type="NCBI Taxonomy" id="4874"/>
    <lineage>
        <taxon>Eukaryota</taxon>
        <taxon>Fungi</taxon>
        <taxon>Fungi incertae sedis</taxon>
        <taxon>Mucoromycota</taxon>
        <taxon>Glomeromycotina</taxon>
        <taxon>Glomeromycetes</taxon>
        <taxon>Diversisporales</taxon>
        <taxon>Gigasporaceae</taxon>
        <taxon>Gigaspora</taxon>
    </lineage>
</organism>
<keyword evidence="2" id="KW-1185">Reference proteome</keyword>
<comment type="caution">
    <text evidence="1">The sequence shown here is derived from an EMBL/GenBank/DDBJ whole genome shotgun (WGS) entry which is preliminary data.</text>
</comment>
<evidence type="ECO:0000313" key="1">
    <source>
        <dbReference type="EMBL" id="CAG8854159.1"/>
    </source>
</evidence>
<sequence length="77" mass="8980">VYKKDSNEKEIDERNKKNIIVSSMSMDEICRDDAKLNDIPEANSTINSIEHIDKAFNEGETKYDLELKMRIDDDNNE</sequence>
<feature type="non-terminal residue" evidence="1">
    <location>
        <position position="77"/>
    </location>
</feature>
<gene>
    <name evidence="1" type="ORF">GMARGA_LOCUS42980</name>
</gene>
<proteinExistence type="predicted"/>
<dbReference type="Proteomes" id="UP000789901">
    <property type="component" value="Unassembled WGS sequence"/>
</dbReference>
<feature type="non-terminal residue" evidence="1">
    <location>
        <position position="1"/>
    </location>
</feature>